<evidence type="ECO:0000313" key="2">
    <source>
        <dbReference type="Proteomes" id="UP000177625"/>
    </source>
</evidence>
<name>A0A1E1M451_RHYSE</name>
<dbReference type="EMBL" id="FJVC01000122">
    <property type="protein sequence ID" value="CZT43365.1"/>
    <property type="molecule type" value="Genomic_DNA"/>
</dbReference>
<keyword evidence="2" id="KW-1185">Reference proteome</keyword>
<sequence length="116" mass="13182">MAHEESLYAVYNPPEANAESLYSQIANYYGATMADRVVPLYEMPDSGDEKEWRALYGRIVSEGGASTGEVFAYKGYVYGTTRVDEMKVMRPEKKIEVQKDGRWEELLQLADHFSGK</sequence>
<dbReference type="AlphaFoldDB" id="A0A1E1M451"/>
<evidence type="ECO:0000313" key="1">
    <source>
        <dbReference type="EMBL" id="CZT43365.1"/>
    </source>
</evidence>
<dbReference type="Proteomes" id="UP000177625">
    <property type="component" value="Unassembled WGS sequence"/>
</dbReference>
<protein>
    <submittedName>
        <fullName evidence="1">Uncharacterized protein</fullName>
    </submittedName>
</protein>
<proteinExistence type="predicted"/>
<reference evidence="2" key="1">
    <citation type="submission" date="2016-03" db="EMBL/GenBank/DDBJ databases">
        <authorList>
            <person name="Guldener U."/>
        </authorList>
    </citation>
    <scope>NUCLEOTIDE SEQUENCE [LARGE SCALE GENOMIC DNA]</scope>
</reference>
<gene>
    <name evidence="1" type="ORF">RSE6_03394</name>
</gene>
<organism evidence="1 2">
    <name type="scientific">Rhynchosporium secalis</name>
    <name type="common">Barley scald fungus</name>
    <dbReference type="NCBI Taxonomy" id="38038"/>
    <lineage>
        <taxon>Eukaryota</taxon>
        <taxon>Fungi</taxon>
        <taxon>Dikarya</taxon>
        <taxon>Ascomycota</taxon>
        <taxon>Pezizomycotina</taxon>
        <taxon>Leotiomycetes</taxon>
        <taxon>Helotiales</taxon>
        <taxon>Ploettnerulaceae</taxon>
        <taxon>Rhynchosporium</taxon>
    </lineage>
</organism>
<accession>A0A1E1M451</accession>